<dbReference type="EMBL" id="JANFZH010000047">
    <property type="protein sequence ID" value="MCQ4841382.1"/>
    <property type="molecule type" value="Genomic_DNA"/>
</dbReference>
<evidence type="ECO:0000313" key="1">
    <source>
        <dbReference type="EMBL" id="MCQ4841382.1"/>
    </source>
</evidence>
<reference evidence="1 2" key="1">
    <citation type="submission" date="2022-06" db="EMBL/GenBank/DDBJ databases">
        <title>Isolation of gut microbiota from human fecal samples.</title>
        <authorList>
            <person name="Pamer E.G."/>
            <person name="Barat B."/>
            <person name="Waligurski E."/>
            <person name="Medina S."/>
            <person name="Paddock L."/>
            <person name="Mostad J."/>
        </authorList>
    </citation>
    <scope>NUCLEOTIDE SEQUENCE [LARGE SCALE GENOMIC DNA]</scope>
    <source>
        <strain evidence="1 2">DFI.9.73</strain>
    </source>
</reference>
<dbReference type="Proteomes" id="UP001524473">
    <property type="component" value="Unassembled WGS sequence"/>
</dbReference>
<name>A0ABT1S360_9FIRM</name>
<protein>
    <recommendedName>
        <fullName evidence="3">Homing endonuclease LAGLIDADG domain-containing protein</fullName>
    </recommendedName>
</protein>
<dbReference type="RefSeq" id="WP_066866091.1">
    <property type="nucleotide sequence ID" value="NZ_CABKVV010000014.1"/>
</dbReference>
<keyword evidence="2" id="KW-1185">Reference proteome</keyword>
<accession>A0ABT1S360</accession>
<comment type="caution">
    <text evidence="1">The sequence shown here is derived from an EMBL/GenBank/DDBJ whole genome shotgun (WGS) entry which is preliminary data.</text>
</comment>
<sequence length="172" mass="19701">MIVETYQSKYVLRILKSGEIYRAKPNLTLRGEYAALIDMLGLKCECPIFGVVKGKKKKTFGKVSGSVKLILDVPDKFVRLTEFSEWADFLYAYKFTKPGNYRSLLPGCEEVSDRRLAEIIANLKQQKKVSAYKSPQVVLEKINPVWLKHYQLLPAASVDGGFFGWLKQKFRK</sequence>
<evidence type="ECO:0008006" key="3">
    <source>
        <dbReference type="Google" id="ProtNLM"/>
    </source>
</evidence>
<proteinExistence type="predicted"/>
<dbReference type="GeneID" id="90533193"/>
<gene>
    <name evidence="1" type="ORF">NE695_15835</name>
</gene>
<organism evidence="1 2">
    <name type="scientific">Neglectibacter timonensis</name>
    <dbReference type="NCBI Taxonomy" id="1776382"/>
    <lineage>
        <taxon>Bacteria</taxon>
        <taxon>Bacillati</taxon>
        <taxon>Bacillota</taxon>
        <taxon>Clostridia</taxon>
        <taxon>Eubacteriales</taxon>
        <taxon>Oscillospiraceae</taxon>
        <taxon>Neglectibacter</taxon>
    </lineage>
</organism>
<evidence type="ECO:0000313" key="2">
    <source>
        <dbReference type="Proteomes" id="UP001524473"/>
    </source>
</evidence>